<dbReference type="InterPro" id="IPR002404">
    <property type="entry name" value="IRS_PTB"/>
</dbReference>
<evidence type="ECO:0000259" key="2">
    <source>
        <dbReference type="PROSITE" id="PS50003"/>
    </source>
</evidence>
<feature type="domain" description="PH" evidence="2">
    <location>
        <begin position="7"/>
        <end position="116"/>
    </location>
</feature>
<dbReference type="AlphaFoldDB" id="A0A1B6CDD1"/>
<dbReference type="Gene3D" id="2.30.29.30">
    <property type="entry name" value="Pleckstrin-homology domain (PH domain)/Phosphotyrosine-binding domain (PTB)"/>
    <property type="match status" value="2"/>
</dbReference>
<dbReference type="SMART" id="SM00310">
    <property type="entry name" value="PTBI"/>
    <property type="match status" value="1"/>
</dbReference>
<dbReference type="GO" id="GO:0007265">
    <property type="term" value="P:Ras protein signal transduction"/>
    <property type="evidence" value="ECO:0007669"/>
    <property type="project" value="TreeGrafter"/>
</dbReference>
<dbReference type="InterPro" id="IPR011993">
    <property type="entry name" value="PH-like_dom_sf"/>
</dbReference>
<evidence type="ECO:0000256" key="1">
    <source>
        <dbReference type="SAM" id="MobiDB-lite"/>
    </source>
</evidence>
<dbReference type="PROSITE" id="PS50003">
    <property type="entry name" value="PH_DOMAIN"/>
    <property type="match status" value="1"/>
</dbReference>
<proteinExistence type="predicted"/>
<dbReference type="Pfam" id="PF02174">
    <property type="entry name" value="IRS"/>
    <property type="match status" value="1"/>
</dbReference>
<dbReference type="SUPFAM" id="SSF50729">
    <property type="entry name" value="PH domain-like"/>
    <property type="match status" value="2"/>
</dbReference>
<reference evidence="4" key="1">
    <citation type="submission" date="2015-12" db="EMBL/GenBank/DDBJ databases">
        <title>De novo transcriptome assembly of four potential Pierce s Disease insect vectors from Arizona vineyards.</title>
        <authorList>
            <person name="Tassone E.E."/>
        </authorList>
    </citation>
    <scope>NUCLEOTIDE SEQUENCE</scope>
</reference>
<dbReference type="GO" id="GO:0043410">
    <property type="term" value="P:positive regulation of MAPK cascade"/>
    <property type="evidence" value="ECO:0007669"/>
    <property type="project" value="TreeGrafter"/>
</dbReference>
<dbReference type="Pfam" id="PF00169">
    <property type="entry name" value="PH"/>
    <property type="match status" value="1"/>
</dbReference>
<dbReference type="InterPro" id="IPR050996">
    <property type="entry name" value="Docking_Protein_DOK"/>
</dbReference>
<dbReference type="PANTHER" id="PTHR21258:SF62">
    <property type="entry name" value="INSULIN RECEPTOR SUBSTRATE 1"/>
    <property type="match status" value="1"/>
</dbReference>
<feature type="compositionally biased region" description="Pro residues" evidence="1">
    <location>
        <begin position="306"/>
        <end position="316"/>
    </location>
</feature>
<dbReference type="PROSITE" id="PS51064">
    <property type="entry name" value="IRS_PTB"/>
    <property type="match status" value="1"/>
</dbReference>
<evidence type="ECO:0000259" key="3">
    <source>
        <dbReference type="PROSITE" id="PS51064"/>
    </source>
</evidence>
<feature type="domain" description="IRS-type PTB" evidence="3">
    <location>
        <begin position="137"/>
        <end position="242"/>
    </location>
</feature>
<evidence type="ECO:0000313" key="4">
    <source>
        <dbReference type="EMBL" id="JAS11428.1"/>
    </source>
</evidence>
<protein>
    <submittedName>
        <fullName evidence="4">Uncharacterized protein</fullName>
    </submittedName>
</protein>
<sequence length="498" mass="56219">MATDSEKYVKEGYLWLPPHGVLSQLKKSWQKKYCQLFKASKYGIERLEVFENEEESNKTSINPIITLENCIKITQDAQKNQPFVFLVVTKTSVHHFAANSEEDMCQWISALQSVAFKDNVSRQTIEEDNDLYCSSGDAGIFSVKLVPSDASDKCGLLPGPYTLVVTPAALQLRDSSEQHILYTWPYRYIRRYGYRSGKFTFEAGRKCESGEGTFHMEHSNQQEIFRCISSKMKSMKKLLTGESIHSSSTLLCGDNQFHAALGMMARSRSPLPPSPTGSMPILDSELCALSTIKPLMPLPIELLPRAPKPPPPPLKPKPLKPPRKNPPNSKFLLDENDDKNYKMKTFNNDIMSDYDDVEVRNEAWKTMGVGMMTHTERPFSLIPGQNVNNTDTLRTDNTQRSQIEHHYDKLQHLSTKSSPKPGYRQINNIIPTVPANPVCSETSPIEEIQAVRAADDSHLGYGIIRKKSIPSDVTHSLSPPHQVYNELEYAVICKPNRV</sequence>
<dbReference type="SMART" id="SM00233">
    <property type="entry name" value="PH"/>
    <property type="match status" value="1"/>
</dbReference>
<dbReference type="InterPro" id="IPR001849">
    <property type="entry name" value="PH_domain"/>
</dbReference>
<dbReference type="PANTHER" id="PTHR21258">
    <property type="entry name" value="DOCKING PROTEIN RELATED"/>
    <property type="match status" value="1"/>
</dbReference>
<dbReference type="GO" id="GO:0005737">
    <property type="term" value="C:cytoplasm"/>
    <property type="evidence" value="ECO:0007669"/>
    <property type="project" value="TreeGrafter"/>
</dbReference>
<organism evidence="4">
    <name type="scientific">Clastoptera arizonana</name>
    <name type="common">Arizona spittle bug</name>
    <dbReference type="NCBI Taxonomy" id="38151"/>
    <lineage>
        <taxon>Eukaryota</taxon>
        <taxon>Metazoa</taxon>
        <taxon>Ecdysozoa</taxon>
        <taxon>Arthropoda</taxon>
        <taxon>Hexapoda</taxon>
        <taxon>Insecta</taxon>
        <taxon>Pterygota</taxon>
        <taxon>Neoptera</taxon>
        <taxon>Paraneoptera</taxon>
        <taxon>Hemiptera</taxon>
        <taxon>Auchenorrhyncha</taxon>
        <taxon>Cercopoidea</taxon>
        <taxon>Clastopteridae</taxon>
        <taxon>Clastoptera</taxon>
    </lineage>
</organism>
<dbReference type="CDD" id="cd00821">
    <property type="entry name" value="PH"/>
    <property type="match status" value="1"/>
</dbReference>
<gene>
    <name evidence="4" type="ORF">g.8315</name>
</gene>
<dbReference type="GO" id="GO:0007169">
    <property type="term" value="P:cell surface receptor protein tyrosine kinase signaling pathway"/>
    <property type="evidence" value="ECO:0007669"/>
    <property type="project" value="TreeGrafter"/>
</dbReference>
<name>A0A1B6CDD1_9HEMI</name>
<accession>A0A1B6CDD1</accession>
<dbReference type="EMBL" id="GEDC01025870">
    <property type="protein sequence ID" value="JAS11428.1"/>
    <property type="molecule type" value="Transcribed_RNA"/>
</dbReference>
<dbReference type="SMART" id="SM01244">
    <property type="entry name" value="IRS"/>
    <property type="match status" value="1"/>
</dbReference>
<feature type="region of interest" description="Disordered" evidence="1">
    <location>
        <begin position="303"/>
        <end position="338"/>
    </location>
</feature>